<dbReference type="Gene3D" id="1.10.287.470">
    <property type="entry name" value="Helix hairpin bin"/>
    <property type="match status" value="1"/>
</dbReference>
<dbReference type="InterPro" id="IPR006143">
    <property type="entry name" value="RND_pump_MFP"/>
</dbReference>
<dbReference type="PANTHER" id="PTHR30158">
    <property type="entry name" value="ACRA/E-RELATED COMPONENT OF DRUG EFFLUX TRANSPORTER"/>
    <property type="match status" value="1"/>
</dbReference>
<dbReference type="Proteomes" id="UP000634647">
    <property type="component" value="Unassembled WGS sequence"/>
</dbReference>
<reference evidence="11 12" key="2">
    <citation type="submission" date="2016-10" db="EMBL/GenBank/DDBJ databases">
        <authorList>
            <person name="Varghese N."/>
            <person name="Submissions S."/>
        </authorList>
    </citation>
    <scope>NUCLEOTIDE SEQUENCE [LARGE SCALE GENOMIC DNA]</scope>
    <source>
        <strain evidence="11 12">DSM 24802</strain>
    </source>
</reference>
<dbReference type="RefSeq" id="WP_081825046.1">
    <property type="nucleotide sequence ID" value="NZ_BNAB01000003.1"/>
</dbReference>
<feature type="domain" description="Multidrug resistance protein MdtA-like barrel-sandwich hybrid" evidence="7">
    <location>
        <begin position="67"/>
        <end position="209"/>
    </location>
</feature>
<proteinExistence type="inferred from homology"/>
<evidence type="ECO:0000259" key="7">
    <source>
        <dbReference type="Pfam" id="PF25917"/>
    </source>
</evidence>
<feature type="domain" description="Multidrug resistance protein MdtA-like C-terminal permuted SH3" evidence="9">
    <location>
        <begin position="305"/>
        <end position="365"/>
    </location>
</feature>
<feature type="domain" description="Multidrug resistance protein MdtA-like beta-barrel" evidence="8">
    <location>
        <begin position="213"/>
        <end position="301"/>
    </location>
</feature>
<feature type="domain" description="Multidrug resistance protein MdtA-like alpha-helical hairpin" evidence="6">
    <location>
        <begin position="109"/>
        <end position="176"/>
    </location>
</feature>
<feature type="compositionally biased region" description="Low complexity" evidence="4">
    <location>
        <begin position="409"/>
        <end position="425"/>
    </location>
</feature>
<evidence type="ECO:0000256" key="1">
    <source>
        <dbReference type="ARBA" id="ARBA00004196"/>
    </source>
</evidence>
<keyword evidence="12" id="KW-1185">Reference proteome</keyword>
<feature type="compositionally biased region" description="Gly residues" evidence="4">
    <location>
        <begin position="397"/>
        <end position="408"/>
    </location>
</feature>
<reference evidence="10" key="3">
    <citation type="submission" date="2023-06" db="EMBL/GenBank/DDBJ databases">
        <authorList>
            <person name="Sun Q."/>
            <person name="Zhou Y."/>
        </authorList>
    </citation>
    <scope>NUCLEOTIDE SEQUENCE</scope>
    <source>
        <strain evidence="10">CGMCC 1.10859</strain>
    </source>
</reference>
<dbReference type="EMBL" id="FNOB01000003">
    <property type="protein sequence ID" value="SDW37283.1"/>
    <property type="molecule type" value="Genomic_DNA"/>
</dbReference>
<evidence type="ECO:0000313" key="12">
    <source>
        <dbReference type="Proteomes" id="UP000199541"/>
    </source>
</evidence>
<dbReference type="GO" id="GO:0022857">
    <property type="term" value="F:transmembrane transporter activity"/>
    <property type="evidence" value="ECO:0007669"/>
    <property type="project" value="InterPro"/>
</dbReference>
<feature type="coiled-coil region" evidence="3">
    <location>
        <begin position="108"/>
        <end position="135"/>
    </location>
</feature>
<dbReference type="InterPro" id="IPR058624">
    <property type="entry name" value="MdtA-like_HH"/>
</dbReference>
<dbReference type="InterPro" id="IPR058626">
    <property type="entry name" value="MdtA-like_b-barrel"/>
</dbReference>
<gene>
    <name evidence="10" type="primary">acrA</name>
    <name evidence="10" type="ORF">GCM10008024_10440</name>
    <name evidence="11" type="ORF">SAMN05444006_10347</name>
</gene>
<dbReference type="Pfam" id="PF25944">
    <property type="entry name" value="Beta-barrel_RND"/>
    <property type="match status" value="1"/>
</dbReference>
<dbReference type="EMBL" id="BNAB01000003">
    <property type="protein sequence ID" value="GHE00096.1"/>
    <property type="molecule type" value="Genomic_DNA"/>
</dbReference>
<evidence type="ECO:0000256" key="3">
    <source>
        <dbReference type="SAM" id="Coils"/>
    </source>
</evidence>
<feature type="signal peptide" evidence="5">
    <location>
        <begin position="1"/>
        <end position="27"/>
    </location>
</feature>
<keyword evidence="3" id="KW-0175">Coiled coil</keyword>
<dbReference type="GO" id="GO:0030313">
    <property type="term" value="C:cell envelope"/>
    <property type="evidence" value="ECO:0007669"/>
    <property type="project" value="UniProtKB-SubCell"/>
</dbReference>
<feature type="chain" id="PRO_5042917116" evidence="5">
    <location>
        <begin position="28"/>
        <end position="425"/>
    </location>
</feature>
<evidence type="ECO:0000256" key="5">
    <source>
        <dbReference type="SAM" id="SignalP"/>
    </source>
</evidence>
<dbReference type="GO" id="GO:0005886">
    <property type="term" value="C:plasma membrane"/>
    <property type="evidence" value="ECO:0007669"/>
    <property type="project" value="TreeGrafter"/>
</dbReference>
<feature type="region of interest" description="Disordered" evidence="4">
    <location>
        <begin position="390"/>
        <end position="425"/>
    </location>
</feature>
<dbReference type="Gene3D" id="2.40.420.20">
    <property type="match status" value="1"/>
</dbReference>
<evidence type="ECO:0000313" key="11">
    <source>
        <dbReference type="EMBL" id="SDW37283.1"/>
    </source>
</evidence>
<accession>A0AAN4UPI6</accession>
<evidence type="ECO:0000313" key="10">
    <source>
        <dbReference type="EMBL" id="GHE00096.1"/>
    </source>
</evidence>
<dbReference type="InterPro" id="IPR058625">
    <property type="entry name" value="MdtA-like_BSH"/>
</dbReference>
<dbReference type="AlphaFoldDB" id="A0AAN4UPI6"/>
<evidence type="ECO:0000256" key="4">
    <source>
        <dbReference type="SAM" id="MobiDB-lite"/>
    </source>
</evidence>
<dbReference type="SUPFAM" id="SSF111369">
    <property type="entry name" value="HlyD-like secretion proteins"/>
    <property type="match status" value="1"/>
</dbReference>
<organism evidence="10 13">
    <name type="scientific">Allgaiera indica</name>
    <dbReference type="NCBI Taxonomy" id="765699"/>
    <lineage>
        <taxon>Bacteria</taxon>
        <taxon>Pseudomonadati</taxon>
        <taxon>Pseudomonadota</taxon>
        <taxon>Alphaproteobacteria</taxon>
        <taxon>Rhodobacterales</taxon>
        <taxon>Paracoccaceae</taxon>
        <taxon>Allgaiera</taxon>
    </lineage>
</organism>
<dbReference type="Proteomes" id="UP000199541">
    <property type="component" value="Unassembled WGS sequence"/>
</dbReference>
<dbReference type="NCBIfam" id="TIGR01730">
    <property type="entry name" value="RND_mfp"/>
    <property type="match status" value="1"/>
</dbReference>
<dbReference type="GO" id="GO:0046677">
    <property type="term" value="P:response to antibiotic"/>
    <property type="evidence" value="ECO:0007669"/>
    <property type="project" value="TreeGrafter"/>
</dbReference>
<dbReference type="Pfam" id="PF25967">
    <property type="entry name" value="RND-MFP_C"/>
    <property type="match status" value="1"/>
</dbReference>
<dbReference type="Gene3D" id="2.40.30.170">
    <property type="match status" value="1"/>
</dbReference>
<comment type="caution">
    <text evidence="10">The sequence shown here is derived from an EMBL/GenBank/DDBJ whole genome shotgun (WGS) entry which is preliminary data.</text>
</comment>
<comment type="similarity">
    <text evidence="2">Belongs to the membrane fusion protein (MFP) (TC 8.A.1) family.</text>
</comment>
<evidence type="ECO:0000256" key="2">
    <source>
        <dbReference type="ARBA" id="ARBA00009477"/>
    </source>
</evidence>
<name>A0AAN4UPI6_9RHOB</name>
<protein>
    <submittedName>
        <fullName evidence="11">Membrane fusion protein, multidrug efflux system</fullName>
    </submittedName>
    <submittedName>
        <fullName evidence="10">RND transporter</fullName>
    </submittedName>
</protein>
<dbReference type="Gene3D" id="2.40.50.100">
    <property type="match status" value="1"/>
</dbReference>
<dbReference type="InterPro" id="IPR058627">
    <property type="entry name" value="MdtA-like_C"/>
</dbReference>
<reference evidence="10" key="1">
    <citation type="journal article" date="2014" name="Int. J. Syst. Evol. Microbiol.">
        <title>Complete genome sequence of Corynebacterium casei LMG S-19264T (=DSM 44701T), isolated from a smear-ripened cheese.</title>
        <authorList>
            <consortium name="US DOE Joint Genome Institute (JGI-PGF)"/>
            <person name="Walter F."/>
            <person name="Albersmeier A."/>
            <person name="Kalinowski J."/>
            <person name="Ruckert C."/>
        </authorList>
    </citation>
    <scope>NUCLEOTIDE SEQUENCE</scope>
    <source>
        <strain evidence="10">CGMCC 1.10859</strain>
    </source>
</reference>
<evidence type="ECO:0000259" key="6">
    <source>
        <dbReference type="Pfam" id="PF25876"/>
    </source>
</evidence>
<evidence type="ECO:0000313" key="13">
    <source>
        <dbReference type="Proteomes" id="UP000634647"/>
    </source>
</evidence>
<evidence type="ECO:0000259" key="8">
    <source>
        <dbReference type="Pfam" id="PF25944"/>
    </source>
</evidence>
<comment type="subcellular location">
    <subcellularLocation>
        <location evidence="1">Cell envelope</location>
    </subcellularLocation>
</comment>
<dbReference type="Pfam" id="PF25876">
    <property type="entry name" value="HH_MFP_RND"/>
    <property type="match status" value="1"/>
</dbReference>
<dbReference type="Pfam" id="PF25917">
    <property type="entry name" value="BSH_RND"/>
    <property type="match status" value="1"/>
</dbReference>
<sequence length="425" mass="43662">MLLTRRHAALCGRAAVVFLCAASPVLAQQRPGGPGHPVGPTKVGVVTLARSDVPYRVTLPGRAVAYEQVDIRPRVEGVVQAIPYGPGHRVQKGEVLFRIDGDDYKAQAAAAQAAVAQAQASLANAQATLNRYKALENKGITAEQVSTAQVAVVQAKASLLSAQASLQTAQLNLDRTVVRSPITGVAGVATVSVGALVTANQTTALTTVTRLDPIYVDVEESIRRINEVRDAIAAGRLKAGDKLEASLEFDSGQVFKGKGTLVSPGATVSASTGTTTFRFQFDNPDRRILPGMFVRVNVTLGSVRAILVPQGPTTRASTGALTAFIARDGTAHQVTLTTSGTYHNAWIVTGGVKPGDELIVDGLSRLRAGAKIAPTPVAITPDGVVTDKARPAATGAAGNGVAGKGVAGKGVAATAPKEAPAKAGN</sequence>
<keyword evidence="5" id="KW-0732">Signal</keyword>
<evidence type="ECO:0000259" key="9">
    <source>
        <dbReference type="Pfam" id="PF25967"/>
    </source>
</evidence>